<organism evidence="2 3">
    <name type="scientific">Athelia psychrophila</name>
    <dbReference type="NCBI Taxonomy" id="1759441"/>
    <lineage>
        <taxon>Eukaryota</taxon>
        <taxon>Fungi</taxon>
        <taxon>Dikarya</taxon>
        <taxon>Basidiomycota</taxon>
        <taxon>Agaricomycotina</taxon>
        <taxon>Agaricomycetes</taxon>
        <taxon>Agaricomycetidae</taxon>
        <taxon>Atheliales</taxon>
        <taxon>Atheliaceae</taxon>
        <taxon>Athelia</taxon>
    </lineage>
</organism>
<protein>
    <submittedName>
        <fullName evidence="2">Uncharacterized protein</fullName>
    </submittedName>
</protein>
<evidence type="ECO:0000256" key="1">
    <source>
        <dbReference type="SAM" id="MobiDB-lite"/>
    </source>
</evidence>
<name>A0A166CP38_9AGAM</name>
<feature type="region of interest" description="Disordered" evidence="1">
    <location>
        <begin position="80"/>
        <end position="104"/>
    </location>
</feature>
<gene>
    <name evidence="2" type="ORF">FIBSPDRAFT_868859</name>
</gene>
<proteinExistence type="predicted"/>
<sequence length="104" mass="10837">MSQHSINIVILFSPAGVNVSDHPAVWAGHVTSPNTLFAARTYRIVSGTWLKDADGSEHEALELKITNDLTSGWLFLGRGGAEGHTSPSPSSSTTSVATSADTSG</sequence>
<dbReference type="AlphaFoldDB" id="A0A166CP38"/>
<evidence type="ECO:0000313" key="3">
    <source>
        <dbReference type="Proteomes" id="UP000076532"/>
    </source>
</evidence>
<keyword evidence="3" id="KW-1185">Reference proteome</keyword>
<accession>A0A166CP38</accession>
<dbReference type="EMBL" id="KV417626">
    <property type="protein sequence ID" value="KZP13858.1"/>
    <property type="molecule type" value="Genomic_DNA"/>
</dbReference>
<reference evidence="2 3" key="1">
    <citation type="journal article" date="2016" name="Mol. Biol. Evol.">
        <title>Comparative Genomics of Early-Diverging Mushroom-Forming Fungi Provides Insights into the Origins of Lignocellulose Decay Capabilities.</title>
        <authorList>
            <person name="Nagy L.G."/>
            <person name="Riley R."/>
            <person name="Tritt A."/>
            <person name="Adam C."/>
            <person name="Daum C."/>
            <person name="Floudas D."/>
            <person name="Sun H."/>
            <person name="Yadav J.S."/>
            <person name="Pangilinan J."/>
            <person name="Larsson K.H."/>
            <person name="Matsuura K."/>
            <person name="Barry K."/>
            <person name="Labutti K."/>
            <person name="Kuo R."/>
            <person name="Ohm R.A."/>
            <person name="Bhattacharya S.S."/>
            <person name="Shirouzu T."/>
            <person name="Yoshinaga Y."/>
            <person name="Martin F.M."/>
            <person name="Grigoriev I.V."/>
            <person name="Hibbett D.S."/>
        </authorList>
    </citation>
    <scope>NUCLEOTIDE SEQUENCE [LARGE SCALE GENOMIC DNA]</scope>
    <source>
        <strain evidence="2 3">CBS 109695</strain>
    </source>
</reference>
<feature type="compositionally biased region" description="Low complexity" evidence="1">
    <location>
        <begin position="85"/>
        <end position="104"/>
    </location>
</feature>
<evidence type="ECO:0000313" key="2">
    <source>
        <dbReference type="EMBL" id="KZP13858.1"/>
    </source>
</evidence>
<dbReference type="Proteomes" id="UP000076532">
    <property type="component" value="Unassembled WGS sequence"/>
</dbReference>